<dbReference type="GO" id="GO:0006310">
    <property type="term" value="P:DNA recombination"/>
    <property type="evidence" value="ECO:0007669"/>
    <property type="project" value="InterPro"/>
</dbReference>
<evidence type="ECO:0000256" key="13">
    <source>
        <dbReference type="SAM" id="Coils"/>
    </source>
</evidence>
<dbReference type="InterPro" id="IPR005259">
    <property type="entry name" value="PriA"/>
</dbReference>
<dbReference type="GO" id="GO:0006270">
    <property type="term" value="P:DNA replication initiation"/>
    <property type="evidence" value="ECO:0007669"/>
    <property type="project" value="TreeGrafter"/>
</dbReference>
<evidence type="ECO:0000256" key="3">
    <source>
        <dbReference type="ARBA" id="ARBA00022723"/>
    </source>
</evidence>
<dbReference type="PROSITE" id="PS51194">
    <property type="entry name" value="HELICASE_CTER"/>
    <property type="match status" value="1"/>
</dbReference>
<dbReference type="NCBIfam" id="TIGR00595">
    <property type="entry name" value="priA"/>
    <property type="match status" value="1"/>
</dbReference>
<dbReference type="GO" id="GO:0005524">
    <property type="term" value="F:ATP binding"/>
    <property type="evidence" value="ECO:0007669"/>
    <property type="project" value="UniProtKB-UniRule"/>
</dbReference>
<dbReference type="GO" id="GO:0043138">
    <property type="term" value="F:3'-5' DNA helicase activity"/>
    <property type="evidence" value="ECO:0007669"/>
    <property type="project" value="UniProtKB-EC"/>
</dbReference>
<proteinExistence type="inferred from homology"/>
<comment type="catalytic activity">
    <reaction evidence="12">
        <text>Couples ATP hydrolysis with the unwinding of duplex DNA by translocating in the 3'-5' direction.</text>
        <dbReference type="EC" id="5.6.2.4"/>
    </reaction>
</comment>
<evidence type="ECO:0000256" key="10">
    <source>
        <dbReference type="ARBA" id="ARBA00023235"/>
    </source>
</evidence>
<keyword evidence="13" id="KW-0175">Coiled coil</keyword>
<dbReference type="PROSITE" id="PS51192">
    <property type="entry name" value="HELICASE_ATP_BIND_1"/>
    <property type="match status" value="1"/>
</dbReference>
<feature type="domain" description="Helicase ATP-binding" evidence="14">
    <location>
        <begin position="230"/>
        <end position="396"/>
    </location>
</feature>
<dbReference type="InterPro" id="IPR001650">
    <property type="entry name" value="Helicase_C-like"/>
</dbReference>
<dbReference type="SMART" id="SM00487">
    <property type="entry name" value="DEXDc"/>
    <property type="match status" value="1"/>
</dbReference>
<keyword evidence="8 12" id="KW-0067">ATP-binding</keyword>
<dbReference type="AlphaFoldDB" id="A0AA48KY49"/>
<dbReference type="InterPro" id="IPR041222">
    <property type="entry name" value="PriA_3primeBD"/>
</dbReference>
<feature type="coiled-coil region" evidence="13">
    <location>
        <begin position="200"/>
        <end position="227"/>
    </location>
</feature>
<keyword evidence="6 12" id="KW-0347">Helicase</keyword>
<gene>
    <name evidence="12" type="primary">priA</name>
    <name evidence="16" type="ORF">RsTaC01_1029</name>
</gene>
<dbReference type="GO" id="GO:0003677">
    <property type="term" value="F:DNA binding"/>
    <property type="evidence" value="ECO:0007669"/>
    <property type="project" value="UniProtKB-UniRule"/>
</dbReference>
<dbReference type="InterPro" id="IPR027417">
    <property type="entry name" value="P-loop_NTPase"/>
</dbReference>
<dbReference type="PANTHER" id="PTHR30580:SF0">
    <property type="entry name" value="PRIMOSOMAL PROTEIN N"/>
    <property type="match status" value="1"/>
</dbReference>
<evidence type="ECO:0000256" key="9">
    <source>
        <dbReference type="ARBA" id="ARBA00023125"/>
    </source>
</evidence>
<keyword evidence="1 12" id="KW-0639">Primosome</keyword>
<dbReference type="InterPro" id="IPR041236">
    <property type="entry name" value="PriA_C"/>
</dbReference>
<feature type="binding site" evidence="12">
    <location>
        <position position="458"/>
    </location>
    <ligand>
        <name>Zn(2+)</name>
        <dbReference type="ChEBI" id="CHEBI:29105"/>
        <label>1</label>
    </ligand>
</feature>
<dbReference type="EMBL" id="AP027925">
    <property type="protein sequence ID" value="BED93073.1"/>
    <property type="molecule type" value="Genomic_DNA"/>
</dbReference>
<comment type="function">
    <text evidence="12">Initiates the restart of stalled replication forks, which reloads the replicative helicase on sites other than the origin of replication. Recognizes and binds to abandoned replication forks and remodels them to uncover a helicase loading site. Promotes assembly of the primosome at these replication forks.</text>
</comment>
<dbReference type="GO" id="GO:0006269">
    <property type="term" value="P:DNA replication, synthesis of primer"/>
    <property type="evidence" value="ECO:0007669"/>
    <property type="project" value="UniProtKB-KW"/>
</dbReference>
<feature type="binding site" evidence="12">
    <location>
        <position position="498"/>
    </location>
    <ligand>
        <name>Zn(2+)</name>
        <dbReference type="ChEBI" id="CHEBI:29105"/>
        <label>1</label>
    </ligand>
</feature>
<evidence type="ECO:0000256" key="4">
    <source>
        <dbReference type="ARBA" id="ARBA00022741"/>
    </source>
</evidence>
<evidence type="ECO:0000256" key="1">
    <source>
        <dbReference type="ARBA" id="ARBA00022515"/>
    </source>
</evidence>
<feature type="binding site" evidence="12">
    <location>
        <position position="485"/>
    </location>
    <ligand>
        <name>Zn(2+)</name>
        <dbReference type="ChEBI" id="CHEBI:29105"/>
        <label>2</label>
    </ligand>
</feature>
<dbReference type="Pfam" id="PF00271">
    <property type="entry name" value="Helicase_C"/>
    <property type="match status" value="1"/>
</dbReference>
<organism evidence="16">
    <name type="scientific">Candidatus Paraimprobicoccus trichonymphae</name>
    <dbReference type="NCBI Taxonomy" id="3033793"/>
    <lineage>
        <taxon>Bacteria</taxon>
        <taxon>Bacillati</taxon>
        <taxon>Bacillota</taxon>
        <taxon>Clostridia</taxon>
        <taxon>Candidatus Paraimprobicoccus</taxon>
    </lineage>
</organism>
<feature type="domain" description="Helicase C-terminal" evidence="15">
    <location>
        <begin position="493"/>
        <end position="652"/>
    </location>
</feature>
<dbReference type="Pfam" id="PF18319">
    <property type="entry name" value="Zn_ribbon_PriA"/>
    <property type="match status" value="1"/>
</dbReference>
<comment type="catalytic activity">
    <reaction evidence="11 12">
        <text>ATP + H2O = ADP + phosphate + H(+)</text>
        <dbReference type="Rhea" id="RHEA:13065"/>
        <dbReference type="ChEBI" id="CHEBI:15377"/>
        <dbReference type="ChEBI" id="CHEBI:15378"/>
        <dbReference type="ChEBI" id="CHEBI:30616"/>
        <dbReference type="ChEBI" id="CHEBI:43474"/>
        <dbReference type="ChEBI" id="CHEBI:456216"/>
        <dbReference type="EC" id="5.6.2.4"/>
    </reaction>
</comment>
<keyword evidence="4 12" id="KW-0547">Nucleotide-binding</keyword>
<dbReference type="Pfam" id="PF00270">
    <property type="entry name" value="DEAD"/>
    <property type="match status" value="1"/>
</dbReference>
<feature type="binding site" evidence="12">
    <location>
        <position position="470"/>
    </location>
    <ligand>
        <name>Zn(2+)</name>
        <dbReference type="ChEBI" id="CHEBI:29105"/>
        <label>2</label>
    </ligand>
</feature>
<sequence length="758" mass="88002">MFISKKILIFFKIYVIFNEMFLTVKIAIDKIKYHIDILYEYYVPENLKDYINLGKRVLVPFGNKNSLRIGIILEIYEKSDIDKLKFVSEVLDAENLIIPEFFKLIFWMRDKYFCTYFDVVKVILPSNKKFKAKSSVRISKNLEKKVIKKLTLKQKLVYDYILENKVSNLKEICYCTGVKELIVNNLIKNKILESFEDLYYENKNKNLDFKNEEIELSKKQLEIYEDLLKMCNSENKKTNLLYGITGSGKTLILIKLIDHIINLGKTVIFMVPEISLTTQMINIFKSRYNNKVVIIHSGLTVKQRMEEWENLKSGIARIALGTRTAVFAPVENLGLIVMDEEQEHTYKSSFSPKFHTKEIANFRAKFNNALLVLSSATPSIESYYFAKTDRYNLYTLKERYNKFELPKVKIINMNSEIRSGNTGQFSNELIYNFKKNISNNQQSILLLNRRGYHTFIKCKSCNEVFMCPNCNISLNYHRVNNKLICHYCGHIGSFSKICPKCNSNDIFCAGLGTQKVEEELKNLIPEAKILRVDSDTTISKKNYDIYFKDFSDGKYNIIIGTQMISKGLNFPKVTLVGVLNADQSLYTSDFRSNEHTFSLITQVVGRSGRSDLSGRALIQTYSPENNTIILAAKQDYDAFYESEIVLRKNLVYPPFSDICVVSFKGINEERTHVFSKNFFNSICKLVSQEYKKIPLRIMSPTSGVIKKINKNYIYKIIIKCLNNNLFRQMMSELMINFEKKNKTTSVKFSVDINPEIIV</sequence>
<evidence type="ECO:0000256" key="8">
    <source>
        <dbReference type="ARBA" id="ARBA00022840"/>
    </source>
</evidence>
<dbReference type="InterPro" id="IPR040498">
    <property type="entry name" value="PriA_CRR"/>
</dbReference>
<dbReference type="SMART" id="SM00490">
    <property type="entry name" value="HELICc"/>
    <property type="match status" value="1"/>
</dbReference>
<keyword evidence="2 12" id="KW-0235">DNA replication</keyword>
<dbReference type="Pfam" id="PF17764">
    <property type="entry name" value="PriA_3primeBD"/>
    <property type="match status" value="1"/>
</dbReference>
<dbReference type="InterPro" id="IPR042115">
    <property type="entry name" value="PriA_3primeBD_sf"/>
</dbReference>
<dbReference type="CDD" id="cd18804">
    <property type="entry name" value="SF2_C_priA"/>
    <property type="match status" value="1"/>
</dbReference>
<feature type="binding site" evidence="12">
    <location>
        <position position="461"/>
    </location>
    <ligand>
        <name>Zn(2+)</name>
        <dbReference type="ChEBI" id="CHEBI:29105"/>
        <label>1</label>
    </ligand>
</feature>
<dbReference type="GO" id="GO:0008270">
    <property type="term" value="F:zinc ion binding"/>
    <property type="evidence" value="ECO:0007669"/>
    <property type="project" value="UniProtKB-UniRule"/>
</dbReference>
<evidence type="ECO:0000256" key="12">
    <source>
        <dbReference type="HAMAP-Rule" id="MF_00983"/>
    </source>
</evidence>
<keyword evidence="9 12" id="KW-0238">DNA-binding</keyword>
<dbReference type="SUPFAM" id="SSF52540">
    <property type="entry name" value="P-loop containing nucleoside triphosphate hydrolases"/>
    <property type="match status" value="2"/>
</dbReference>
<keyword evidence="10 12" id="KW-0413">Isomerase</keyword>
<comment type="cofactor">
    <cofactor evidence="12">
        <name>Zn(2+)</name>
        <dbReference type="ChEBI" id="CHEBI:29105"/>
    </cofactor>
    <text evidence="12">Binds 2 zinc ions per subunit.</text>
</comment>
<feature type="binding site" evidence="12">
    <location>
        <position position="467"/>
    </location>
    <ligand>
        <name>Zn(2+)</name>
        <dbReference type="ChEBI" id="CHEBI:29105"/>
        <label>2</label>
    </ligand>
</feature>
<dbReference type="GO" id="GO:0006302">
    <property type="term" value="P:double-strand break repair"/>
    <property type="evidence" value="ECO:0007669"/>
    <property type="project" value="InterPro"/>
</dbReference>
<dbReference type="KEGG" id="ptrh:RsTaC01_1029"/>
<dbReference type="Gene3D" id="3.40.50.300">
    <property type="entry name" value="P-loop containing nucleotide triphosphate hydrolases"/>
    <property type="match status" value="2"/>
</dbReference>
<keyword evidence="3 12" id="KW-0479">Metal-binding</keyword>
<keyword evidence="7 12" id="KW-0862">Zinc</keyword>
<feature type="binding site" evidence="12">
    <location>
        <position position="501"/>
    </location>
    <ligand>
        <name>Zn(2+)</name>
        <dbReference type="ChEBI" id="CHEBI:29105"/>
        <label>1</label>
    </ligand>
</feature>
<dbReference type="Gene3D" id="3.40.1440.60">
    <property type="entry name" value="PriA, 3(prime) DNA-binding domain"/>
    <property type="match status" value="1"/>
</dbReference>
<evidence type="ECO:0000313" key="16">
    <source>
        <dbReference type="EMBL" id="BED93073.1"/>
    </source>
</evidence>
<reference evidence="16" key="1">
    <citation type="journal article" date="2023" name="ISME J.">
        <title>Emergence of putative energy parasites within Clostridia revealed by genome analysis of a novel endosymbiotic clade.</title>
        <authorList>
            <person name="Takahashi K."/>
            <person name="Kuwahara H."/>
            <person name="Horikawa Y."/>
            <person name="Izawa K."/>
            <person name="Kato D."/>
            <person name="Inagaki T."/>
            <person name="Yuki M."/>
            <person name="Ohkuma M."/>
            <person name="Hongoh Y."/>
        </authorList>
    </citation>
    <scope>NUCLEOTIDE SEQUENCE</scope>
    <source>
        <strain evidence="16">RsTa-C01</strain>
    </source>
</reference>
<protein>
    <recommendedName>
        <fullName evidence="12">Replication restart protein PriA</fullName>
    </recommendedName>
    <alternativeName>
        <fullName evidence="12">ATP-dependent DNA helicase PriA</fullName>
        <ecNumber evidence="12">5.6.2.4</ecNumber>
    </alternativeName>
    <alternativeName>
        <fullName evidence="12">DNA 3'-5' helicase PriA</fullName>
    </alternativeName>
</protein>
<dbReference type="GO" id="GO:1990077">
    <property type="term" value="C:primosome complex"/>
    <property type="evidence" value="ECO:0007669"/>
    <property type="project" value="UniProtKB-UniRule"/>
</dbReference>
<evidence type="ECO:0000259" key="15">
    <source>
        <dbReference type="PROSITE" id="PS51194"/>
    </source>
</evidence>
<dbReference type="HAMAP" id="MF_00983">
    <property type="entry name" value="PriA"/>
    <property type="match status" value="1"/>
</dbReference>
<evidence type="ECO:0000256" key="2">
    <source>
        <dbReference type="ARBA" id="ARBA00022705"/>
    </source>
</evidence>
<keyword evidence="5 12" id="KW-0378">Hydrolase</keyword>
<accession>A0AA48KY49</accession>
<evidence type="ECO:0000256" key="7">
    <source>
        <dbReference type="ARBA" id="ARBA00022833"/>
    </source>
</evidence>
<name>A0AA48KY49_9FIRM</name>
<feature type="binding site" evidence="12">
    <location>
        <position position="488"/>
    </location>
    <ligand>
        <name>Zn(2+)</name>
        <dbReference type="ChEBI" id="CHEBI:29105"/>
        <label>2</label>
    </ligand>
</feature>
<evidence type="ECO:0000259" key="14">
    <source>
        <dbReference type="PROSITE" id="PS51192"/>
    </source>
</evidence>
<dbReference type="Pfam" id="PF18074">
    <property type="entry name" value="PriA_C"/>
    <property type="match status" value="1"/>
</dbReference>
<evidence type="ECO:0000256" key="6">
    <source>
        <dbReference type="ARBA" id="ARBA00022806"/>
    </source>
</evidence>
<comment type="subunit">
    <text evidence="12">Component of the replication restart primosome.</text>
</comment>
<dbReference type="InterPro" id="IPR014001">
    <property type="entry name" value="Helicase_ATP-bd"/>
</dbReference>
<dbReference type="EC" id="5.6.2.4" evidence="12"/>
<dbReference type="GO" id="GO:0016787">
    <property type="term" value="F:hydrolase activity"/>
    <property type="evidence" value="ECO:0007669"/>
    <property type="project" value="UniProtKB-KW"/>
</dbReference>
<dbReference type="FunFam" id="3.40.50.300:FF:000489">
    <property type="entry name" value="Primosome assembly protein PriA"/>
    <property type="match status" value="1"/>
</dbReference>
<evidence type="ECO:0000256" key="11">
    <source>
        <dbReference type="ARBA" id="ARBA00048988"/>
    </source>
</evidence>
<dbReference type="Proteomes" id="UP001335720">
    <property type="component" value="Chromosome"/>
</dbReference>
<evidence type="ECO:0000256" key="5">
    <source>
        <dbReference type="ARBA" id="ARBA00022801"/>
    </source>
</evidence>
<dbReference type="InterPro" id="IPR011545">
    <property type="entry name" value="DEAD/DEAH_box_helicase_dom"/>
</dbReference>
<comment type="similarity">
    <text evidence="12">Belongs to the helicase family. PriA subfamily.</text>
</comment>
<dbReference type="PANTHER" id="PTHR30580">
    <property type="entry name" value="PRIMOSOMAL PROTEIN N"/>
    <property type="match status" value="1"/>
</dbReference>